<feature type="domain" description="Stress-response A/B barrel" evidence="2">
    <location>
        <begin position="32"/>
        <end position="138"/>
    </location>
</feature>
<organism evidence="3 4">
    <name type="scientific">Cannabis sativa</name>
    <name type="common">Hemp</name>
    <name type="synonym">Marijuana</name>
    <dbReference type="NCBI Taxonomy" id="3483"/>
    <lineage>
        <taxon>Eukaryota</taxon>
        <taxon>Viridiplantae</taxon>
        <taxon>Streptophyta</taxon>
        <taxon>Embryophyta</taxon>
        <taxon>Tracheophyta</taxon>
        <taxon>Spermatophyta</taxon>
        <taxon>Magnoliopsida</taxon>
        <taxon>eudicotyledons</taxon>
        <taxon>Gunneridae</taxon>
        <taxon>Pentapetalae</taxon>
        <taxon>rosids</taxon>
        <taxon>fabids</taxon>
        <taxon>Rosales</taxon>
        <taxon>Cannabaceae</taxon>
        <taxon>Cannabis</taxon>
    </lineage>
</organism>
<feature type="domain" description="Stress-response A/B barrel" evidence="2">
    <location>
        <begin position="140"/>
        <end position="217"/>
    </location>
</feature>
<dbReference type="Proteomes" id="UP000525078">
    <property type="component" value="Unassembled WGS sequence"/>
</dbReference>
<dbReference type="Pfam" id="PF07876">
    <property type="entry name" value="Dabb"/>
    <property type="match status" value="1"/>
</dbReference>
<dbReference type="InterPro" id="IPR011008">
    <property type="entry name" value="Dimeric_a/b-barrel"/>
</dbReference>
<dbReference type="Gene3D" id="3.30.70.100">
    <property type="match status" value="1"/>
</dbReference>
<dbReference type="PANTHER" id="PTHR33178">
    <property type="match status" value="1"/>
</dbReference>
<proteinExistence type="predicted"/>
<evidence type="ECO:0000313" key="4">
    <source>
        <dbReference type="Proteomes" id="UP000525078"/>
    </source>
</evidence>
<dbReference type="SUPFAM" id="SSF54909">
    <property type="entry name" value="Dimeric alpha+beta barrel"/>
    <property type="match status" value="1"/>
</dbReference>
<reference evidence="3 4" key="1">
    <citation type="journal article" date="2020" name="bioRxiv">
        <title>Sequence and annotation of 42 cannabis genomes reveals extensive copy number variation in cannabinoid synthesis and pathogen resistance genes.</title>
        <authorList>
            <person name="Mckernan K.J."/>
            <person name="Helbert Y."/>
            <person name="Kane L.T."/>
            <person name="Ebling H."/>
            <person name="Zhang L."/>
            <person name="Liu B."/>
            <person name="Eaton Z."/>
            <person name="Mclaughlin S."/>
            <person name="Kingan S."/>
            <person name="Baybayan P."/>
            <person name="Concepcion G."/>
            <person name="Jordan M."/>
            <person name="Riva A."/>
            <person name="Barbazuk W."/>
            <person name="Harkins T."/>
        </authorList>
    </citation>
    <scope>NUCLEOTIDE SEQUENCE [LARGE SCALE GENOMIC DNA]</scope>
    <source>
        <strain evidence="4">cv. Jamaican Lion 4</strain>
        <tissue evidence="3">Leaf</tissue>
    </source>
</reference>
<dbReference type="InterPro" id="IPR013097">
    <property type="entry name" value="Dabb"/>
</dbReference>
<sequence length="217" mass="25543">MRFDRSRSLGTRVSASLEQNSSSNVIKKRKVVEHLCLLKANDNLSEEKENHMLDYLYTTQYQMGGILSISLGRISNQSNENYTHAVYVRFQRKDDLVKFYEKSFYLGVLKSMCCLTAMYALTLKSKWFHSSREQEFNYGVEFMLLISFKDNTVGLVEDALTSLESLIMGFLSLIVQYTQGQNFNHSNKRYTHAVVIRFRSRELLFFFLIHYLIYYYL</sequence>
<evidence type="ECO:0000313" key="3">
    <source>
        <dbReference type="EMBL" id="KAF4369276.1"/>
    </source>
</evidence>
<dbReference type="InterPro" id="IPR044662">
    <property type="entry name" value="HS1/DABB1-like"/>
</dbReference>
<comment type="subunit">
    <text evidence="1">Homodimer.</text>
</comment>
<comment type="caution">
    <text evidence="3">The sequence shown here is derived from an EMBL/GenBank/DDBJ whole genome shotgun (WGS) entry which is preliminary data.</text>
</comment>
<evidence type="ECO:0000259" key="2">
    <source>
        <dbReference type="PROSITE" id="PS51502"/>
    </source>
</evidence>
<dbReference type="PANTHER" id="PTHR33178:SF5">
    <property type="entry name" value="EXPRESSED PROTEIN"/>
    <property type="match status" value="1"/>
</dbReference>
<protein>
    <recommendedName>
        <fullName evidence="2">Stress-response A/B barrel domain-containing protein</fullName>
    </recommendedName>
</protein>
<dbReference type="EMBL" id="JAATIP010000129">
    <property type="protein sequence ID" value="KAF4369276.1"/>
    <property type="molecule type" value="Genomic_DNA"/>
</dbReference>
<accession>A0A7J6FF03</accession>
<dbReference type="PROSITE" id="PS51502">
    <property type="entry name" value="S_R_A_B_BARREL"/>
    <property type="match status" value="2"/>
</dbReference>
<dbReference type="AlphaFoldDB" id="A0A7J6FF03"/>
<gene>
    <name evidence="3" type="ORF">F8388_022932</name>
</gene>
<name>A0A7J6FF03_CANSA</name>
<evidence type="ECO:0000256" key="1">
    <source>
        <dbReference type="ARBA" id="ARBA00011738"/>
    </source>
</evidence>